<dbReference type="GO" id="GO:0005886">
    <property type="term" value="C:plasma membrane"/>
    <property type="evidence" value="ECO:0007669"/>
    <property type="project" value="UniProtKB-SubCell"/>
</dbReference>
<dbReference type="SUPFAM" id="SSF52540">
    <property type="entry name" value="P-loop containing nucleoside triphosphate hydrolases"/>
    <property type="match status" value="1"/>
</dbReference>
<dbReference type="SMART" id="SM00382">
    <property type="entry name" value="AAA"/>
    <property type="match status" value="1"/>
</dbReference>
<dbReference type="InterPro" id="IPR050388">
    <property type="entry name" value="ABC_Ni/Peptide_Import"/>
</dbReference>
<dbReference type="AlphaFoldDB" id="A0A6B0YP33"/>
<protein>
    <submittedName>
        <fullName evidence="11">ABC transporter ATP-binding protein</fullName>
    </submittedName>
</protein>
<evidence type="ECO:0000313" key="11">
    <source>
        <dbReference type="EMBL" id="MXY91955.1"/>
    </source>
</evidence>
<comment type="caution">
    <text evidence="11">The sequence shown here is derived from an EMBL/GenBank/DDBJ whole genome shotgun (WGS) entry which is preliminary data.</text>
</comment>
<keyword evidence="7 11" id="KW-0067">ATP-binding</keyword>
<comment type="similarity">
    <text evidence="2">Belongs to the ABC transporter superfamily.</text>
</comment>
<dbReference type="PANTHER" id="PTHR43297">
    <property type="entry name" value="OLIGOPEPTIDE TRANSPORT ATP-BINDING PROTEIN APPD"/>
    <property type="match status" value="1"/>
</dbReference>
<dbReference type="InterPro" id="IPR027417">
    <property type="entry name" value="P-loop_NTPase"/>
</dbReference>
<reference evidence="11" key="1">
    <citation type="submission" date="2019-09" db="EMBL/GenBank/DDBJ databases">
        <title>Characterisation of the sponge microbiome using genome-centric metagenomics.</title>
        <authorList>
            <person name="Engelberts J.P."/>
            <person name="Robbins S.J."/>
            <person name="De Goeij J.M."/>
            <person name="Aranda M."/>
            <person name="Bell S.C."/>
            <person name="Webster N.S."/>
        </authorList>
    </citation>
    <scope>NUCLEOTIDE SEQUENCE</scope>
    <source>
        <strain evidence="11">SB0664_bin_27</strain>
    </source>
</reference>
<keyword evidence="3" id="KW-0813">Transport</keyword>
<accession>A0A6B0YP33</accession>
<comment type="subcellular location">
    <subcellularLocation>
        <location evidence="1">Cell membrane</location>
        <topology evidence="1">Peripheral membrane protein</topology>
    </subcellularLocation>
</comment>
<dbReference type="PANTHER" id="PTHR43297:SF14">
    <property type="entry name" value="ATPASE AAA-TYPE CORE DOMAIN-CONTAINING PROTEIN"/>
    <property type="match status" value="1"/>
</dbReference>
<name>A0A6B0YP33_9CHLR</name>
<evidence type="ECO:0000256" key="5">
    <source>
        <dbReference type="ARBA" id="ARBA00022519"/>
    </source>
</evidence>
<dbReference type="NCBIfam" id="TIGR01727">
    <property type="entry name" value="oligo_HPY"/>
    <property type="match status" value="1"/>
</dbReference>
<dbReference type="PROSITE" id="PS00211">
    <property type="entry name" value="ABC_TRANSPORTER_1"/>
    <property type="match status" value="1"/>
</dbReference>
<dbReference type="FunFam" id="3.40.50.300:FF:000016">
    <property type="entry name" value="Oligopeptide ABC transporter ATP-binding component"/>
    <property type="match status" value="1"/>
</dbReference>
<keyword evidence="4" id="KW-1003">Cell membrane</keyword>
<keyword evidence="6" id="KW-0547">Nucleotide-binding</keyword>
<sequence>MTLSRQAPSRAAAKENGDADDTILELRDLKTYFFLERGVVKAVDGVNVSVGRRKTLGVVGESGCGKSVTFRSVMRLIQSPPGKIVEGEILLHRKDGETVDIVKLDPGSRQLRDIRGAEIAMIFQEPMTSLNPLHPVGKQISESVLLHQNLTRRAALERAEEMLNRVHIADPDRRISEYPHQLSGGMRQRVMIALALSCNPSILIADEPTTALDVTVQAQILDLMRELQDDFDSAIVLITHNLGVVSQMADHVAVMYLGRVVEYAPVSEIYHNPKHPYTIGLLNSVPVLGRKEENRLVPITGMVPSPMEEIRGCAFAERCPEAMEICWEQPPEFNEHEPGHYAACWLHD</sequence>
<keyword evidence="5" id="KW-0997">Cell inner membrane</keyword>
<dbReference type="Pfam" id="PF00005">
    <property type="entry name" value="ABC_tran"/>
    <property type="match status" value="1"/>
</dbReference>
<evidence type="ECO:0000256" key="1">
    <source>
        <dbReference type="ARBA" id="ARBA00004202"/>
    </source>
</evidence>
<dbReference type="GO" id="GO:0005524">
    <property type="term" value="F:ATP binding"/>
    <property type="evidence" value="ECO:0007669"/>
    <property type="project" value="UniProtKB-KW"/>
</dbReference>
<gene>
    <name evidence="11" type="ORF">F4Y42_00730</name>
</gene>
<dbReference type="EMBL" id="VXRG01000007">
    <property type="protein sequence ID" value="MXY91955.1"/>
    <property type="molecule type" value="Genomic_DNA"/>
</dbReference>
<keyword evidence="9" id="KW-0472">Membrane</keyword>
<dbReference type="GO" id="GO:0015833">
    <property type="term" value="P:peptide transport"/>
    <property type="evidence" value="ECO:0007669"/>
    <property type="project" value="InterPro"/>
</dbReference>
<keyword evidence="8" id="KW-1278">Translocase</keyword>
<evidence type="ECO:0000256" key="4">
    <source>
        <dbReference type="ARBA" id="ARBA00022475"/>
    </source>
</evidence>
<dbReference type="InterPro" id="IPR013563">
    <property type="entry name" value="Oligopep_ABC_C"/>
</dbReference>
<evidence type="ECO:0000259" key="10">
    <source>
        <dbReference type="PROSITE" id="PS50893"/>
    </source>
</evidence>
<evidence type="ECO:0000256" key="7">
    <source>
        <dbReference type="ARBA" id="ARBA00022840"/>
    </source>
</evidence>
<evidence type="ECO:0000256" key="3">
    <source>
        <dbReference type="ARBA" id="ARBA00022448"/>
    </source>
</evidence>
<dbReference type="Pfam" id="PF08352">
    <property type="entry name" value="oligo_HPY"/>
    <property type="match status" value="1"/>
</dbReference>
<evidence type="ECO:0000256" key="9">
    <source>
        <dbReference type="ARBA" id="ARBA00023136"/>
    </source>
</evidence>
<evidence type="ECO:0000256" key="2">
    <source>
        <dbReference type="ARBA" id="ARBA00005417"/>
    </source>
</evidence>
<proteinExistence type="inferred from homology"/>
<evidence type="ECO:0000256" key="6">
    <source>
        <dbReference type="ARBA" id="ARBA00022741"/>
    </source>
</evidence>
<organism evidence="11">
    <name type="scientific">Caldilineaceae bacterium SB0664_bin_27</name>
    <dbReference type="NCBI Taxonomy" id="2605260"/>
    <lineage>
        <taxon>Bacteria</taxon>
        <taxon>Bacillati</taxon>
        <taxon>Chloroflexota</taxon>
        <taxon>Caldilineae</taxon>
        <taxon>Caldilineales</taxon>
        <taxon>Caldilineaceae</taxon>
    </lineage>
</organism>
<feature type="domain" description="ABC transporter" evidence="10">
    <location>
        <begin position="24"/>
        <end position="282"/>
    </location>
</feature>
<dbReference type="CDD" id="cd03257">
    <property type="entry name" value="ABC_NikE_OppD_transporters"/>
    <property type="match status" value="1"/>
</dbReference>
<evidence type="ECO:0000256" key="8">
    <source>
        <dbReference type="ARBA" id="ARBA00022967"/>
    </source>
</evidence>
<dbReference type="PROSITE" id="PS50893">
    <property type="entry name" value="ABC_TRANSPORTER_2"/>
    <property type="match status" value="1"/>
</dbReference>
<dbReference type="Gene3D" id="3.40.50.300">
    <property type="entry name" value="P-loop containing nucleotide triphosphate hydrolases"/>
    <property type="match status" value="1"/>
</dbReference>
<dbReference type="GO" id="GO:0016887">
    <property type="term" value="F:ATP hydrolysis activity"/>
    <property type="evidence" value="ECO:0007669"/>
    <property type="project" value="InterPro"/>
</dbReference>
<dbReference type="InterPro" id="IPR003439">
    <property type="entry name" value="ABC_transporter-like_ATP-bd"/>
</dbReference>
<dbReference type="InterPro" id="IPR017871">
    <property type="entry name" value="ABC_transporter-like_CS"/>
</dbReference>
<dbReference type="InterPro" id="IPR003593">
    <property type="entry name" value="AAA+_ATPase"/>
</dbReference>